<evidence type="ECO:0000313" key="5">
    <source>
        <dbReference type="Proteomes" id="UP000265816"/>
    </source>
</evidence>
<comment type="similarity">
    <text evidence="3">Belongs to the CotF family.</text>
</comment>
<organism evidence="4 5">
    <name type="scientific">Mesobacillus zeae</name>
    <dbReference type="NCBI Taxonomy" id="1917180"/>
    <lineage>
        <taxon>Bacteria</taxon>
        <taxon>Bacillati</taxon>
        <taxon>Bacillota</taxon>
        <taxon>Bacilli</taxon>
        <taxon>Bacillales</taxon>
        <taxon>Bacillaceae</taxon>
        <taxon>Mesobacillus</taxon>
    </lineage>
</organism>
<dbReference type="InterPro" id="IPR012851">
    <property type="entry name" value="Spore_coat_CotF-like"/>
</dbReference>
<dbReference type="GO" id="GO:0030435">
    <property type="term" value="P:sporulation resulting in formation of a cellular spore"/>
    <property type="evidence" value="ECO:0007669"/>
    <property type="project" value="UniProtKB-KW"/>
</dbReference>
<sequence>MAYPNHLAWHETMELHELVAFQTIVLRKLKMNIGKINDPELQKIYQFAIGALESNLRDLLRFYPHAAVISHGKRAEAGFYAGDILGAAKISVRTIALTETATPALREVLKQHLNTAVDWHAMIFNYMYQRGLYPAYN</sequence>
<dbReference type="Proteomes" id="UP000265816">
    <property type="component" value="Unassembled WGS sequence"/>
</dbReference>
<dbReference type="InterPro" id="IPR012347">
    <property type="entry name" value="Ferritin-like"/>
</dbReference>
<dbReference type="Gene3D" id="1.20.1260.10">
    <property type="match status" value="1"/>
</dbReference>
<comment type="caution">
    <text evidence="4">The sequence shown here is derived from an EMBL/GenBank/DDBJ whole genome shotgun (WGS) entry which is preliminary data.</text>
</comment>
<dbReference type="EMBL" id="QWVT01000024">
    <property type="protein sequence ID" value="RID83768.1"/>
    <property type="molecule type" value="Genomic_DNA"/>
</dbReference>
<proteinExistence type="inferred from homology"/>
<dbReference type="PANTHER" id="PTHR39183">
    <property type="entry name" value="SPORE COAT PROTEIN F-LIKE PROTEIN YHCQ"/>
    <property type="match status" value="1"/>
</dbReference>
<evidence type="ECO:0000256" key="2">
    <source>
        <dbReference type="ARBA" id="ARBA00024325"/>
    </source>
</evidence>
<evidence type="ECO:0000313" key="4">
    <source>
        <dbReference type="EMBL" id="RID83768.1"/>
    </source>
</evidence>
<keyword evidence="4" id="KW-0946">Virion</keyword>
<name>A0A398B4L9_9BACI</name>
<dbReference type="AlphaFoldDB" id="A0A398B4L9"/>
<keyword evidence="1" id="KW-0749">Sporulation</keyword>
<keyword evidence="5" id="KW-1185">Reference proteome</keyword>
<comment type="subcellular location">
    <subcellularLocation>
        <location evidence="2">Spore coat</location>
    </subcellularLocation>
</comment>
<protein>
    <submittedName>
        <fullName evidence="4">Spore coat protein</fullName>
    </submittedName>
</protein>
<dbReference type="Pfam" id="PF07875">
    <property type="entry name" value="Coat_F"/>
    <property type="match status" value="1"/>
</dbReference>
<keyword evidence="4" id="KW-0167">Capsid protein</keyword>
<dbReference type="PANTHER" id="PTHR39183:SF1">
    <property type="entry name" value="SPORE COAT PROTEIN F-LIKE PROTEIN YHCQ"/>
    <property type="match status" value="1"/>
</dbReference>
<gene>
    <name evidence="4" type="ORF">D1970_14245</name>
</gene>
<dbReference type="OrthoDB" id="2703958at2"/>
<accession>A0A398B4L9</accession>
<reference evidence="4 5" key="1">
    <citation type="submission" date="2018-08" db="EMBL/GenBank/DDBJ databases">
        <title>Bacillus jemisoniae sp. nov., Bacillus chryseoplanitiae sp. nov., Bacillus resnikiae sp. nov., and Bacillus frankliniae sp. nov., isolated from Viking spacecraft and associated surfaces.</title>
        <authorList>
            <person name="Seuylemezian A."/>
            <person name="Vaishampayan P."/>
        </authorList>
    </citation>
    <scope>NUCLEOTIDE SEQUENCE [LARGE SCALE GENOMIC DNA]</scope>
    <source>
        <strain evidence="4 5">JJ-247</strain>
    </source>
</reference>
<evidence type="ECO:0000256" key="1">
    <source>
        <dbReference type="ARBA" id="ARBA00022969"/>
    </source>
</evidence>
<evidence type="ECO:0000256" key="3">
    <source>
        <dbReference type="ARBA" id="ARBA00024344"/>
    </source>
</evidence>
<dbReference type="RefSeq" id="WP_119113544.1">
    <property type="nucleotide sequence ID" value="NZ_CBCSEO010000005.1"/>
</dbReference>